<feature type="non-terminal residue" evidence="1">
    <location>
        <position position="1"/>
    </location>
</feature>
<dbReference type="Proteomes" id="UP001199525">
    <property type="component" value="Unassembled WGS sequence"/>
</dbReference>
<dbReference type="EMBL" id="JAIVFQ010000108">
    <property type="protein sequence ID" value="MCC5604095.1"/>
    <property type="molecule type" value="Genomic_DNA"/>
</dbReference>
<keyword evidence="2" id="KW-1185">Reference proteome</keyword>
<reference evidence="1 2" key="1">
    <citation type="journal article" date="2021" name="Microorganisms">
        <title>Genome Evolution of Filamentous Cyanobacterium Nostoc Species: From Facultative Symbiosis to Free Living.</title>
        <authorList>
            <person name="Huo D."/>
            <person name="Li H."/>
            <person name="Cai F."/>
            <person name="Guo X."/>
            <person name="Qiao Z."/>
            <person name="Wang W."/>
            <person name="Yu G."/>
            <person name="Li R."/>
        </authorList>
    </citation>
    <scope>NUCLEOTIDE SEQUENCE [LARGE SCALE GENOMIC DNA]</scope>
    <source>
        <strain evidence="1 2">CHAB 5714</strain>
    </source>
</reference>
<accession>A0ABS8IJW9</accession>
<evidence type="ECO:0000313" key="2">
    <source>
        <dbReference type="Proteomes" id="UP001199525"/>
    </source>
</evidence>
<organism evidence="1 2">
    <name type="scientific">Nostoc favosum CHAB5714</name>
    <dbReference type="NCBI Taxonomy" id="2780399"/>
    <lineage>
        <taxon>Bacteria</taxon>
        <taxon>Bacillati</taxon>
        <taxon>Cyanobacteriota</taxon>
        <taxon>Cyanophyceae</taxon>
        <taxon>Nostocales</taxon>
        <taxon>Nostocaceae</taxon>
        <taxon>Nostoc</taxon>
        <taxon>Nostoc favosum</taxon>
    </lineage>
</organism>
<sequence>YFFCHSFSVVKALFELAINGQIFDFPKLNEYGNFSRMI</sequence>
<protein>
    <submittedName>
        <fullName evidence="1">IS630 family transposase</fullName>
    </submittedName>
</protein>
<evidence type="ECO:0000313" key="1">
    <source>
        <dbReference type="EMBL" id="MCC5604095.1"/>
    </source>
</evidence>
<proteinExistence type="predicted"/>
<comment type="caution">
    <text evidence="1">The sequence shown here is derived from an EMBL/GenBank/DDBJ whole genome shotgun (WGS) entry which is preliminary data.</text>
</comment>
<gene>
    <name evidence="1" type="ORF">LC586_34240</name>
</gene>
<name>A0ABS8IJW9_9NOSO</name>